<keyword evidence="7" id="KW-0472">Membrane</keyword>
<gene>
    <name evidence="9" type="ORF">LCGC14_0954470</name>
</gene>
<evidence type="ECO:0000256" key="2">
    <source>
        <dbReference type="ARBA" id="ARBA00012438"/>
    </source>
</evidence>
<dbReference type="InterPro" id="IPR050980">
    <property type="entry name" value="2C_sensor_his_kinase"/>
</dbReference>
<dbReference type="Pfam" id="PF02518">
    <property type="entry name" value="HATPase_c"/>
    <property type="match status" value="1"/>
</dbReference>
<dbReference type="InterPro" id="IPR005467">
    <property type="entry name" value="His_kinase_dom"/>
</dbReference>
<keyword evidence="7" id="KW-0812">Transmembrane</keyword>
<feature type="transmembrane region" description="Helical" evidence="7">
    <location>
        <begin position="163"/>
        <end position="183"/>
    </location>
</feature>
<dbReference type="InterPro" id="IPR004358">
    <property type="entry name" value="Sig_transdc_His_kin-like_C"/>
</dbReference>
<dbReference type="Gene3D" id="3.30.565.10">
    <property type="entry name" value="Histidine kinase-like ATPase, C-terminal domain"/>
    <property type="match status" value="1"/>
</dbReference>
<feature type="transmembrane region" description="Helical" evidence="7">
    <location>
        <begin position="103"/>
        <end position="125"/>
    </location>
</feature>
<evidence type="ECO:0000256" key="3">
    <source>
        <dbReference type="ARBA" id="ARBA00022679"/>
    </source>
</evidence>
<evidence type="ECO:0000256" key="5">
    <source>
        <dbReference type="ARBA" id="ARBA00022777"/>
    </source>
</evidence>
<dbReference type="SMART" id="SM00387">
    <property type="entry name" value="HATPase_c"/>
    <property type="match status" value="1"/>
</dbReference>
<keyword evidence="6" id="KW-0067">ATP-binding</keyword>
<dbReference type="AlphaFoldDB" id="A0A0F9NG92"/>
<dbReference type="PRINTS" id="PR00344">
    <property type="entry name" value="BCTRLSENSOR"/>
</dbReference>
<evidence type="ECO:0000256" key="4">
    <source>
        <dbReference type="ARBA" id="ARBA00022741"/>
    </source>
</evidence>
<evidence type="ECO:0000256" key="1">
    <source>
        <dbReference type="ARBA" id="ARBA00000085"/>
    </source>
</evidence>
<keyword evidence="3" id="KW-0808">Transferase</keyword>
<evidence type="ECO:0000256" key="6">
    <source>
        <dbReference type="ARBA" id="ARBA00022840"/>
    </source>
</evidence>
<protein>
    <recommendedName>
        <fullName evidence="2">histidine kinase</fullName>
        <ecNumber evidence="2">2.7.13.3</ecNumber>
    </recommendedName>
</protein>
<proteinExistence type="predicted"/>
<keyword evidence="4" id="KW-0547">Nucleotide-binding</keyword>
<dbReference type="GO" id="GO:0005524">
    <property type="term" value="F:ATP binding"/>
    <property type="evidence" value="ECO:0007669"/>
    <property type="project" value="UniProtKB-KW"/>
</dbReference>
<dbReference type="PANTHER" id="PTHR44936:SF10">
    <property type="entry name" value="SENSOR PROTEIN RSTB"/>
    <property type="match status" value="1"/>
</dbReference>
<dbReference type="PANTHER" id="PTHR44936">
    <property type="entry name" value="SENSOR PROTEIN CREC"/>
    <property type="match status" value="1"/>
</dbReference>
<sequence>MNISTTVVIFLATVIFARVCFERKDLLSWLFAYISATLSEIFRLFSQEQYDTFEIISYTFSALSVLLFIIAVSYEYYQTFSKTNKLKVIPITFLITAQQLTTLLLQITVAILLIIALFLIIRIYLKKRTPTHAFMCFIMVTGLMQLIASIYRDVGYPRANEFLEFSRIVMATMMLITGIIAIIEERIVRSEKKYRLAYNTAEFYKDLFIHDINNILQNLEFSLEILSQQFEEDKNGKKIKEIIEIAKNQVNRGADLSLNVKKLSDMESGIIQNKEIELIKIIKEIINYIELKFPEKNLTINLELLQDTNIVIANDLIVDIFRIILNNAIRYNNSLNTEILIKVSKELINSVYYVKIEFIDNGIGIPDSLKKDILQYVYKDLKSFKRIGLGLLLVNEVIRSFKGKIWIEDKVKGDYSQGSNVIIFIPQAHM</sequence>
<evidence type="ECO:0000256" key="7">
    <source>
        <dbReference type="SAM" id="Phobius"/>
    </source>
</evidence>
<dbReference type="InterPro" id="IPR036890">
    <property type="entry name" value="HATPase_C_sf"/>
</dbReference>
<comment type="catalytic activity">
    <reaction evidence="1">
        <text>ATP + protein L-histidine = ADP + protein N-phospho-L-histidine.</text>
        <dbReference type="EC" id="2.7.13.3"/>
    </reaction>
</comment>
<dbReference type="PROSITE" id="PS50109">
    <property type="entry name" value="HIS_KIN"/>
    <property type="match status" value="1"/>
</dbReference>
<comment type="caution">
    <text evidence="9">The sequence shown here is derived from an EMBL/GenBank/DDBJ whole genome shotgun (WGS) entry which is preliminary data.</text>
</comment>
<dbReference type="EC" id="2.7.13.3" evidence="2"/>
<evidence type="ECO:0000313" key="9">
    <source>
        <dbReference type="EMBL" id="KKN18565.1"/>
    </source>
</evidence>
<dbReference type="SUPFAM" id="SSF55874">
    <property type="entry name" value="ATPase domain of HSP90 chaperone/DNA topoisomerase II/histidine kinase"/>
    <property type="match status" value="1"/>
</dbReference>
<name>A0A0F9NG92_9ZZZZ</name>
<accession>A0A0F9NG92</accession>
<dbReference type="EMBL" id="LAZR01003414">
    <property type="protein sequence ID" value="KKN18565.1"/>
    <property type="molecule type" value="Genomic_DNA"/>
</dbReference>
<feature type="transmembrane region" description="Helical" evidence="7">
    <location>
        <begin position="57"/>
        <end position="77"/>
    </location>
</feature>
<organism evidence="9">
    <name type="scientific">marine sediment metagenome</name>
    <dbReference type="NCBI Taxonomy" id="412755"/>
    <lineage>
        <taxon>unclassified sequences</taxon>
        <taxon>metagenomes</taxon>
        <taxon>ecological metagenomes</taxon>
    </lineage>
</organism>
<evidence type="ECO:0000259" key="8">
    <source>
        <dbReference type="PROSITE" id="PS50109"/>
    </source>
</evidence>
<feature type="transmembrane region" description="Helical" evidence="7">
    <location>
        <begin position="27"/>
        <end position="45"/>
    </location>
</feature>
<keyword evidence="5" id="KW-0418">Kinase</keyword>
<keyword evidence="7" id="KW-1133">Transmembrane helix</keyword>
<dbReference type="CDD" id="cd00075">
    <property type="entry name" value="HATPase"/>
    <property type="match status" value="1"/>
</dbReference>
<dbReference type="InterPro" id="IPR003594">
    <property type="entry name" value="HATPase_dom"/>
</dbReference>
<feature type="domain" description="Histidine kinase" evidence="8">
    <location>
        <begin position="207"/>
        <end position="429"/>
    </location>
</feature>
<dbReference type="GO" id="GO:0004673">
    <property type="term" value="F:protein histidine kinase activity"/>
    <property type="evidence" value="ECO:0007669"/>
    <property type="project" value="UniProtKB-EC"/>
</dbReference>
<reference evidence="9" key="1">
    <citation type="journal article" date="2015" name="Nature">
        <title>Complex archaea that bridge the gap between prokaryotes and eukaryotes.</title>
        <authorList>
            <person name="Spang A."/>
            <person name="Saw J.H."/>
            <person name="Jorgensen S.L."/>
            <person name="Zaremba-Niedzwiedzka K."/>
            <person name="Martijn J."/>
            <person name="Lind A.E."/>
            <person name="van Eijk R."/>
            <person name="Schleper C."/>
            <person name="Guy L."/>
            <person name="Ettema T.J."/>
        </authorList>
    </citation>
    <scope>NUCLEOTIDE SEQUENCE</scope>
</reference>
<feature type="transmembrane region" description="Helical" evidence="7">
    <location>
        <begin position="132"/>
        <end position="151"/>
    </location>
</feature>